<name>A0A199UCG9_MANES</name>
<reference evidence="1" key="1">
    <citation type="submission" date="2016-02" db="EMBL/GenBank/DDBJ databases">
        <title>WGS assembly of Manihot esculenta.</title>
        <authorList>
            <person name="Bredeson J.V."/>
            <person name="Prochnik S.E."/>
            <person name="Lyons J.B."/>
            <person name="Schmutz J."/>
            <person name="Grimwood J."/>
            <person name="Vrebalov J."/>
            <person name="Bart R.S."/>
            <person name="Amuge T."/>
            <person name="Ferguson M.E."/>
            <person name="Green R."/>
            <person name="Putnam N."/>
            <person name="Stites J."/>
            <person name="Rounsley S."/>
            <person name="Rokhsar D.S."/>
        </authorList>
    </citation>
    <scope>NUCLEOTIDE SEQUENCE [LARGE SCALE GENOMIC DNA]</scope>
    <source>
        <tissue evidence="1">Leaf</tissue>
    </source>
</reference>
<dbReference type="AlphaFoldDB" id="A0A199UCG9"/>
<evidence type="ECO:0000313" key="1">
    <source>
        <dbReference type="EMBL" id="OAY22331.1"/>
    </source>
</evidence>
<protein>
    <submittedName>
        <fullName evidence="1">Uncharacterized protein</fullName>
    </submittedName>
</protein>
<sequence>MLRRVHGAMCFCVNGPLVKRGLREDALGLACWSCARAGWF</sequence>
<organism evidence="1">
    <name type="scientific">Manihot esculenta</name>
    <name type="common">Cassava</name>
    <name type="synonym">Jatropha manihot</name>
    <dbReference type="NCBI Taxonomy" id="3983"/>
    <lineage>
        <taxon>Eukaryota</taxon>
        <taxon>Viridiplantae</taxon>
        <taxon>Streptophyta</taxon>
        <taxon>Embryophyta</taxon>
        <taxon>Tracheophyta</taxon>
        <taxon>Spermatophyta</taxon>
        <taxon>Magnoliopsida</taxon>
        <taxon>eudicotyledons</taxon>
        <taxon>Gunneridae</taxon>
        <taxon>Pentapetalae</taxon>
        <taxon>rosids</taxon>
        <taxon>fabids</taxon>
        <taxon>Malpighiales</taxon>
        <taxon>Euphorbiaceae</taxon>
        <taxon>Crotonoideae</taxon>
        <taxon>Manihoteae</taxon>
        <taxon>Manihot</taxon>
    </lineage>
</organism>
<accession>A0A199UCG9</accession>
<proteinExistence type="predicted"/>
<gene>
    <name evidence="1" type="ORF">MANES_S010200</name>
</gene>
<dbReference type="EMBL" id="KV450444">
    <property type="protein sequence ID" value="OAY22331.1"/>
    <property type="molecule type" value="Genomic_DNA"/>
</dbReference>